<accession>A0A2H3NM48</accession>
<feature type="chain" id="PRO_5013857326" description="Lipocalin-like domain-containing protein" evidence="1">
    <location>
        <begin position="27"/>
        <end position="133"/>
    </location>
</feature>
<organism evidence="2 3">
    <name type="scientific">Longimonas halophila</name>
    <dbReference type="NCBI Taxonomy" id="1469170"/>
    <lineage>
        <taxon>Bacteria</taxon>
        <taxon>Pseudomonadati</taxon>
        <taxon>Rhodothermota</taxon>
        <taxon>Rhodothermia</taxon>
        <taxon>Rhodothermales</taxon>
        <taxon>Salisaetaceae</taxon>
        <taxon>Longimonas</taxon>
    </lineage>
</organism>
<evidence type="ECO:0000256" key="1">
    <source>
        <dbReference type="SAM" id="SignalP"/>
    </source>
</evidence>
<sequence length="133" mass="15007">MHLQHLLQRCWIAACVLCVVVAPGYAQETEEKDIIGIWVSTEDPDTTIQFTEGGLRQTYYEGEMRSEYSYEFVEECEGVTALEQSPLGTVLRIVPNTGEQRCYHVMNLADERLTLASFGRGGFNSYERVESGS</sequence>
<name>A0A2H3NM48_9BACT</name>
<reference evidence="2 3" key="1">
    <citation type="submission" date="2017-10" db="EMBL/GenBank/DDBJ databases">
        <title>Draft genome of Longimonas halophila.</title>
        <authorList>
            <person name="Goh K.M."/>
            <person name="Shamsir M.S."/>
            <person name="Lim S.W."/>
        </authorList>
    </citation>
    <scope>NUCLEOTIDE SEQUENCE [LARGE SCALE GENOMIC DNA]</scope>
    <source>
        <strain evidence="2 3">KCTC 42399</strain>
    </source>
</reference>
<keyword evidence="3" id="KW-1185">Reference proteome</keyword>
<feature type="signal peptide" evidence="1">
    <location>
        <begin position="1"/>
        <end position="26"/>
    </location>
</feature>
<gene>
    <name evidence="2" type="ORF">CRI93_06330</name>
</gene>
<keyword evidence="1" id="KW-0732">Signal</keyword>
<evidence type="ECO:0008006" key="4">
    <source>
        <dbReference type="Google" id="ProtNLM"/>
    </source>
</evidence>
<evidence type="ECO:0000313" key="2">
    <source>
        <dbReference type="EMBL" id="PEN07594.1"/>
    </source>
</evidence>
<evidence type="ECO:0000313" key="3">
    <source>
        <dbReference type="Proteomes" id="UP000221024"/>
    </source>
</evidence>
<protein>
    <recommendedName>
        <fullName evidence="4">Lipocalin-like domain-containing protein</fullName>
    </recommendedName>
</protein>
<dbReference type="EMBL" id="PDEP01000005">
    <property type="protein sequence ID" value="PEN07594.1"/>
    <property type="molecule type" value="Genomic_DNA"/>
</dbReference>
<dbReference type="AlphaFoldDB" id="A0A2H3NM48"/>
<proteinExistence type="predicted"/>
<comment type="caution">
    <text evidence="2">The sequence shown here is derived from an EMBL/GenBank/DDBJ whole genome shotgun (WGS) entry which is preliminary data.</text>
</comment>
<dbReference type="Proteomes" id="UP000221024">
    <property type="component" value="Unassembled WGS sequence"/>
</dbReference>